<name>A0ABV9RGA2_9PSEU</name>
<sequence>MVALPEEHRRTAATQVAARDDVDDIDVTYRERENVVIVPDGDLGPVRMQAALPHVRTASVAIGRTGAPLGADYDLVYGDLLDLDDEPLDGITGGLA</sequence>
<proteinExistence type="predicted"/>
<protein>
    <submittedName>
        <fullName evidence="1">Uncharacterized protein</fullName>
    </submittedName>
</protein>
<comment type="caution">
    <text evidence="1">The sequence shown here is derived from an EMBL/GenBank/DDBJ whole genome shotgun (WGS) entry which is preliminary data.</text>
</comment>
<reference evidence="2" key="1">
    <citation type="journal article" date="2019" name="Int. J. Syst. Evol. Microbiol.">
        <title>The Global Catalogue of Microorganisms (GCM) 10K type strain sequencing project: providing services to taxonomists for standard genome sequencing and annotation.</title>
        <authorList>
            <consortium name="The Broad Institute Genomics Platform"/>
            <consortium name="The Broad Institute Genome Sequencing Center for Infectious Disease"/>
            <person name="Wu L."/>
            <person name="Ma J."/>
        </authorList>
    </citation>
    <scope>NUCLEOTIDE SEQUENCE [LARGE SCALE GENOMIC DNA]</scope>
    <source>
        <strain evidence="2">CCUG 50347</strain>
    </source>
</reference>
<gene>
    <name evidence="1" type="ORF">ACFPEL_12560</name>
</gene>
<dbReference type="RefSeq" id="WP_274192348.1">
    <property type="nucleotide sequence ID" value="NZ_BAABHN010000024.1"/>
</dbReference>
<dbReference type="EMBL" id="JBHSIM010000024">
    <property type="protein sequence ID" value="MFC4833239.1"/>
    <property type="molecule type" value="Genomic_DNA"/>
</dbReference>
<accession>A0ABV9RGA2</accession>
<evidence type="ECO:0000313" key="1">
    <source>
        <dbReference type="EMBL" id="MFC4833239.1"/>
    </source>
</evidence>
<organism evidence="1 2">
    <name type="scientific">Actinomycetospora chibensis</name>
    <dbReference type="NCBI Taxonomy" id="663606"/>
    <lineage>
        <taxon>Bacteria</taxon>
        <taxon>Bacillati</taxon>
        <taxon>Actinomycetota</taxon>
        <taxon>Actinomycetes</taxon>
        <taxon>Pseudonocardiales</taxon>
        <taxon>Pseudonocardiaceae</taxon>
        <taxon>Actinomycetospora</taxon>
    </lineage>
</organism>
<keyword evidence="2" id="KW-1185">Reference proteome</keyword>
<dbReference type="Proteomes" id="UP001595909">
    <property type="component" value="Unassembled WGS sequence"/>
</dbReference>
<evidence type="ECO:0000313" key="2">
    <source>
        <dbReference type="Proteomes" id="UP001595909"/>
    </source>
</evidence>